<dbReference type="Ensembl" id="ENSXETT00000098864">
    <property type="protein sequence ID" value="ENSXETP00000067787"/>
    <property type="gene ID" value="ENSXETG00000040147"/>
</dbReference>
<reference evidence="1" key="2">
    <citation type="submission" date="2020-05" db="UniProtKB">
        <authorList>
            <consortium name="Ensembl"/>
        </authorList>
    </citation>
    <scope>IDENTIFICATION</scope>
</reference>
<dbReference type="AlphaFoldDB" id="A0A6I8Q5M8"/>
<dbReference type="InParanoid" id="A0A6I8Q5M8"/>
<organism evidence="1">
    <name type="scientific">Xenopus tropicalis</name>
    <name type="common">Western clawed frog</name>
    <name type="synonym">Silurana tropicalis</name>
    <dbReference type="NCBI Taxonomy" id="8364"/>
    <lineage>
        <taxon>Eukaryota</taxon>
        <taxon>Metazoa</taxon>
        <taxon>Chordata</taxon>
        <taxon>Craniata</taxon>
        <taxon>Vertebrata</taxon>
        <taxon>Euteleostomi</taxon>
        <taxon>Amphibia</taxon>
        <taxon>Batrachia</taxon>
        <taxon>Anura</taxon>
        <taxon>Pipoidea</taxon>
        <taxon>Pipidae</taxon>
        <taxon>Xenopodinae</taxon>
        <taxon>Xenopus</taxon>
        <taxon>Silurana</taxon>
    </lineage>
</organism>
<proteinExistence type="predicted"/>
<dbReference type="Bgee" id="ENSXETG00000040147">
    <property type="expression patterns" value="Expressed in gastrula"/>
</dbReference>
<reference evidence="1" key="1">
    <citation type="journal article" date="2010" name="Science">
        <title>The genome of the Western clawed frog Xenopus tropicalis.</title>
        <authorList>
            <person name="Hellsten U."/>
            <person name="Harland R.M."/>
            <person name="Gilchrist M.J."/>
            <person name="Hendrix D."/>
            <person name="Jurka J."/>
            <person name="Kapitonov V."/>
            <person name="Ovcharenko I."/>
            <person name="Putnam N.H."/>
            <person name="Shu S."/>
            <person name="Taher L."/>
            <person name="Blitz I.L."/>
            <person name="Blumberg B."/>
            <person name="Dichmann D.S."/>
            <person name="Dubchak I."/>
            <person name="Amaya E."/>
            <person name="Detter J.C."/>
            <person name="Fletcher R."/>
            <person name="Gerhard D.S."/>
            <person name="Goodstein D."/>
            <person name="Graves T."/>
            <person name="Grigoriev I.V."/>
            <person name="Grimwood J."/>
            <person name="Kawashima T."/>
            <person name="Lindquist E."/>
            <person name="Lucas S.M."/>
            <person name="Mead P.E."/>
            <person name="Mitros T."/>
            <person name="Ogino H."/>
            <person name="Ohta Y."/>
            <person name="Poliakov A.V."/>
            <person name="Pollet N."/>
            <person name="Robert J."/>
            <person name="Salamov A."/>
            <person name="Sater A.K."/>
            <person name="Schmutz J."/>
            <person name="Terry A."/>
            <person name="Vize P.D."/>
            <person name="Warren W.C."/>
            <person name="Wells D."/>
            <person name="Wills A."/>
            <person name="Wilson R.K."/>
            <person name="Zimmerman L.B."/>
            <person name="Zorn A.M."/>
            <person name="Grainger R."/>
            <person name="Grammer T."/>
            <person name="Khokha M.K."/>
            <person name="Richardson P.M."/>
            <person name="Rokhsar D.S."/>
        </authorList>
    </citation>
    <scope>NUCLEOTIDE SEQUENCE [LARGE SCALE GENOMIC DNA]</scope>
    <source>
        <strain evidence="1">Nigerian</strain>
    </source>
</reference>
<sequence length="105" mass="11748">MKGYCYTRLIFGLRADTVIFWGPLVLCVLMLQGSHADSKHGGRPKNILCVLGYCILPLKEKERQLQATSGDLLSCQWDGIAGRLVTHGNKDFVISWMVLTFNTMS</sequence>
<name>A0A6I8Q5M8_XENTR</name>
<evidence type="ECO:0000313" key="1">
    <source>
        <dbReference type="Ensembl" id="ENSXETP00000067787"/>
    </source>
</evidence>
<protein>
    <submittedName>
        <fullName evidence="1">Uncharacterized protein</fullName>
    </submittedName>
</protein>
<accession>A0A6I8Q5M8</accession>